<dbReference type="PANTHER" id="PTHR40446:SF2">
    <property type="entry name" value="N-ACETYLGLUCOSAMINE-1-PHOSPHODIESTER ALPHA-N-ACETYLGLUCOSAMINIDASE"/>
    <property type="match status" value="1"/>
</dbReference>
<evidence type="ECO:0000313" key="3">
    <source>
        <dbReference type="EMBL" id="KST62538.1"/>
    </source>
</evidence>
<dbReference type="EMBL" id="LMTZ01000154">
    <property type="protein sequence ID" value="KST62538.1"/>
    <property type="molecule type" value="Genomic_DNA"/>
</dbReference>
<gene>
    <name evidence="3" type="ORF">BC008_10110</name>
    <name evidence="4" type="ORF">BC008_35065</name>
</gene>
<evidence type="ECO:0000259" key="2">
    <source>
        <dbReference type="Pfam" id="PF09992"/>
    </source>
</evidence>
<protein>
    <recommendedName>
        <fullName evidence="2">Phosphodiester glycosidase domain-containing protein</fullName>
    </recommendedName>
</protein>
<keyword evidence="5" id="KW-1185">Reference proteome</keyword>
<dbReference type="Proteomes" id="UP000053372">
    <property type="component" value="Unassembled WGS sequence"/>
</dbReference>
<dbReference type="OrthoDB" id="9809781at2"/>
<dbReference type="InterPro" id="IPR018711">
    <property type="entry name" value="NAGPA"/>
</dbReference>
<sequence length="713" mass="79129">MVEKVNNYLFLSICNITNSCNYKRFKDSLSLLLLFGLFFFTNHSVASANSTSGLKLSSERNSHSIVNRGGVVASGYQIILNGKKFSGAWLQRQGNKKSTLTYLSDGALKQIFGIDLLNSQQPARQPIQWFSSFKQPFILSGWLTTGYRYLDITSLAASKGWQIKNNGSTLSIYTRTANIKNILQGKRGDIEQVIVDLDRPTPWQIRQEAPRKRKPRPQLPKLENPKIENPKLKNPELKNPKLKTPKLTNSTPKTQKNQPKLPPLNRDWTITLHGNANPRLLKRYAPRPVLSSALQLNSSQENLNPVSSSSDDININAPEPLIKQIEVVKNQTLIRLSVPFGYEPRVSSVGNPNRLIIDVRPDAMVARDITWAPGLLWRQQFVNLATESFAVRWLEVNPRSFNIQLRPIWSNPSTLVGTAPLIKTAQNYVAAAAINGGFFNRKNRLPLGAIRQNGQWLSSPILNRGAIAWNDSGQFYMGRLSLRETLIAPNQQKLTISTLNSGYVQTGIARYTPVWGLAYIPLTDNEVVLVVRKNRIFSKLQTNKAGEQSIPIPRDGYLITSRGAGNNQLLNLTVGSVLRIASSSFPVEFNRYPHILGAGPLLLQNRRIVLDATRENFSKAFARQKAVRSAICTTASGRLIIAAVHNRVGGKGPTLAEHAQLMQRMGCINALNLDGGSSTSLYLGGQLVDRSPNTAARVHNGIGIFLQPTSKSK</sequence>
<feature type="compositionally biased region" description="Basic and acidic residues" evidence="1">
    <location>
        <begin position="223"/>
        <end position="239"/>
    </location>
</feature>
<accession>A0A0V7ZXX8</accession>
<evidence type="ECO:0000313" key="5">
    <source>
        <dbReference type="Proteomes" id="UP000053372"/>
    </source>
</evidence>
<organism evidence="4 5">
    <name type="scientific">Mastigocoleus testarum BC008</name>
    <dbReference type="NCBI Taxonomy" id="371196"/>
    <lineage>
        <taxon>Bacteria</taxon>
        <taxon>Bacillati</taxon>
        <taxon>Cyanobacteriota</taxon>
        <taxon>Cyanophyceae</taxon>
        <taxon>Nostocales</taxon>
        <taxon>Hapalosiphonaceae</taxon>
        <taxon>Mastigocoleus</taxon>
    </lineage>
</organism>
<feature type="domain" description="Phosphodiester glycosidase" evidence="2">
    <location>
        <begin position="526"/>
        <end position="705"/>
    </location>
</feature>
<name>A0A0V7ZXX8_9CYAN</name>
<feature type="region of interest" description="Disordered" evidence="1">
    <location>
        <begin position="204"/>
        <end position="268"/>
    </location>
</feature>
<dbReference type="EMBL" id="LMTZ01000035">
    <property type="protein sequence ID" value="KST69167.1"/>
    <property type="molecule type" value="Genomic_DNA"/>
</dbReference>
<dbReference type="PANTHER" id="PTHR40446">
    <property type="entry name" value="N-ACETYLGLUCOSAMINE-1-PHOSPHODIESTER ALPHA-N-ACETYLGLUCOSAMINIDASE"/>
    <property type="match status" value="1"/>
</dbReference>
<evidence type="ECO:0000256" key="1">
    <source>
        <dbReference type="SAM" id="MobiDB-lite"/>
    </source>
</evidence>
<dbReference type="RefSeq" id="WP_058183389.1">
    <property type="nucleotide sequence ID" value="NZ_LMTZ01000035.1"/>
</dbReference>
<dbReference type="Pfam" id="PF09992">
    <property type="entry name" value="NAGPA"/>
    <property type="match status" value="1"/>
</dbReference>
<reference evidence="4 5" key="1">
    <citation type="journal article" date="2015" name="Genome Announc.">
        <title>Draft Genome of the Euendolithic (true boring) Cyanobacterium Mastigocoleus testarum strain BC008.</title>
        <authorList>
            <person name="Guida B.S."/>
            <person name="Garcia-Pichel F."/>
        </authorList>
    </citation>
    <scope>NUCLEOTIDE SEQUENCE [LARGE SCALE GENOMIC DNA]</scope>
    <source>
        <strain evidence="4 5">BC008</strain>
    </source>
</reference>
<comment type="caution">
    <text evidence="4">The sequence shown here is derived from an EMBL/GenBank/DDBJ whole genome shotgun (WGS) entry which is preliminary data.</text>
</comment>
<dbReference type="AlphaFoldDB" id="A0A0V7ZXX8"/>
<proteinExistence type="predicted"/>
<evidence type="ECO:0000313" key="4">
    <source>
        <dbReference type="EMBL" id="KST69167.1"/>
    </source>
</evidence>